<gene>
    <name evidence="1" type="ORF">AD952_11065</name>
</gene>
<reference evidence="1 2" key="1">
    <citation type="submission" date="2015-06" db="EMBL/GenBank/DDBJ databases">
        <title>Improved classification and identification of acetic acid bacteria using matrix-assisted laser desorption/ionization time-of-flight mass spectrometry; Gluconobacter nephelii and Gluconobacter uchimurae are later heterotypic synonyms of Gluconobacter japonicus and Gluconobacter oxydans, respectively.</title>
        <authorList>
            <person name="Li L."/>
            <person name="Cleenwerck I."/>
            <person name="De Vuyst L."/>
            <person name="Vandamme P."/>
        </authorList>
    </citation>
    <scope>NUCLEOTIDE SEQUENCE [LARGE SCALE GENOMIC DNA]</scope>
    <source>
        <strain evidence="1 2">LMG 1608</strain>
    </source>
</reference>
<dbReference type="Proteomes" id="UP000075312">
    <property type="component" value="Unassembled WGS sequence"/>
</dbReference>
<comment type="caution">
    <text evidence="1">The sequence shown here is derived from an EMBL/GenBank/DDBJ whole genome shotgun (WGS) entry which is preliminary data.</text>
</comment>
<proteinExistence type="predicted"/>
<organism evidence="1 2">
    <name type="scientific">Acetobacter cerevisiae</name>
    <dbReference type="NCBI Taxonomy" id="178900"/>
    <lineage>
        <taxon>Bacteria</taxon>
        <taxon>Pseudomonadati</taxon>
        <taxon>Pseudomonadota</taxon>
        <taxon>Alphaproteobacteria</taxon>
        <taxon>Acetobacterales</taxon>
        <taxon>Acetobacteraceae</taxon>
        <taxon>Acetobacter</taxon>
    </lineage>
</organism>
<dbReference type="AlphaFoldDB" id="A0A149USJ0"/>
<dbReference type="EMBL" id="LHZY01000042">
    <property type="protein sequence ID" value="KXV70979.1"/>
    <property type="molecule type" value="Genomic_DNA"/>
</dbReference>
<name>A0A149USJ0_9PROT</name>
<accession>A0A149USJ0</accession>
<evidence type="ECO:0000313" key="2">
    <source>
        <dbReference type="Proteomes" id="UP000075312"/>
    </source>
</evidence>
<sequence length="110" mass="12771">MPLQRGHVVQFARYRAVCVEVRSGKALVCKIIQPDDLWHRADLPLDWLDCLMGGLTTSLRIRCWPHTVRNHGLQVVGEVSPACMDRVDRMVNKERDIRALEEKWRPVELN</sequence>
<dbReference type="RefSeq" id="WP_062143437.1">
    <property type="nucleotide sequence ID" value="NZ_LHZY01000042.1"/>
</dbReference>
<dbReference type="PATRIC" id="fig|178900.6.peg.3022"/>
<evidence type="ECO:0000313" key="1">
    <source>
        <dbReference type="EMBL" id="KXV70979.1"/>
    </source>
</evidence>
<protein>
    <submittedName>
        <fullName evidence="1">Uncharacterized protein</fullName>
    </submittedName>
</protein>